<keyword evidence="5" id="KW-0479">Metal-binding</keyword>
<dbReference type="InterPro" id="IPR013815">
    <property type="entry name" value="ATP_grasp_subdomain_1"/>
</dbReference>
<dbReference type="Proteomes" id="UP000604046">
    <property type="component" value="Unassembled WGS sequence"/>
</dbReference>
<organism evidence="14 15">
    <name type="scientific">Symbiodinium natans</name>
    <dbReference type="NCBI Taxonomy" id="878477"/>
    <lineage>
        <taxon>Eukaryota</taxon>
        <taxon>Sar</taxon>
        <taxon>Alveolata</taxon>
        <taxon>Dinophyceae</taxon>
        <taxon>Suessiales</taxon>
        <taxon>Symbiodiniaceae</taxon>
        <taxon>Symbiodinium</taxon>
    </lineage>
</organism>
<dbReference type="GO" id="GO:0046872">
    <property type="term" value="F:metal ion binding"/>
    <property type="evidence" value="ECO:0007669"/>
    <property type="project" value="UniProtKB-KW"/>
</dbReference>
<reference evidence="14" key="1">
    <citation type="submission" date="2021-02" db="EMBL/GenBank/DDBJ databases">
        <authorList>
            <person name="Dougan E. K."/>
            <person name="Rhodes N."/>
            <person name="Thang M."/>
            <person name="Chan C."/>
        </authorList>
    </citation>
    <scope>NUCLEOTIDE SEQUENCE</scope>
</reference>
<evidence type="ECO:0000256" key="8">
    <source>
        <dbReference type="ARBA" id="ARBA00022840"/>
    </source>
</evidence>
<dbReference type="PANTHER" id="PTHR22931:SF9">
    <property type="entry name" value="PYRUVATE, PHOSPHATE DIKINASE 1, CHLOROPLASTIC"/>
    <property type="match status" value="1"/>
</dbReference>
<protein>
    <recommendedName>
        <fullName evidence="3">pyruvate, phosphate dikinase</fullName>
        <ecNumber evidence="3">2.7.9.1</ecNumber>
    </recommendedName>
</protein>
<evidence type="ECO:0000256" key="2">
    <source>
        <dbReference type="ARBA" id="ARBA00007837"/>
    </source>
</evidence>
<dbReference type="InterPro" id="IPR001214">
    <property type="entry name" value="SET_dom"/>
</dbReference>
<dbReference type="Pfam" id="PF01326">
    <property type="entry name" value="PPDK_N"/>
    <property type="match status" value="3"/>
</dbReference>
<dbReference type="SUPFAM" id="SSF52009">
    <property type="entry name" value="Phosphohistidine domain"/>
    <property type="match status" value="2"/>
</dbReference>
<name>A0A812MHY0_9DINO</name>
<feature type="domain" description="PEP-utilising enzyme mobile" evidence="10">
    <location>
        <begin position="883"/>
        <end position="936"/>
    </location>
</feature>
<dbReference type="EMBL" id="CAJNDS010001524">
    <property type="protein sequence ID" value="CAE7263638.1"/>
    <property type="molecule type" value="Genomic_DNA"/>
</dbReference>
<dbReference type="InterPro" id="IPR046341">
    <property type="entry name" value="SET_dom_sf"/>
</dbReference>
<dbReference type="SUPFAM" id="SSF51621">
    <property type="entry name" value="Phosphoenolpyruvate/pyruvate domain"/>
    <property type="match status" value="1"/>
</dbReference>
<proteinExistence type="inferred from homology"/>
<keyword evidence="9" id="KW-0460">Magnesium</keyword>
<feature type="domain" description="SET" evidence="11">
    <location>
        <begin position="126"/>
        <end position="307"/>
    </location>
</feature>
<evidence type="ECO:0000259" key="10">
    <source>
        <dbReference type="Pfam" id="PF00391"/>
    </source>
</evidence>
<dbReference type="EC" id="2.7.9.1" evidence="3"/>
<feature type="domain" description="Pyruvate phosphate dikinase AMP/ATP-binding" evidence="12">
    <location>
        <begin position="444"/>
        <end position="681"/>
    </location>
</feature>
<dbReference type="InterPro" id="IPR023151">
    <property type="entry name" value="PEP_util_CS"/>
</dbReference>
<dbReference type="Gene3D" id="3.30.1490.20">
    <property type="entry name" value="ATP-grasp fold, A domain"/>
    <property type="match status" value="1"/>
</dbReference>
<dbReference type="Pfam" id="PF00856">
    <property type="entry name" value="SET"/>
    <property type="match status" value="1"/>
</dbReference>
<keyword evidence="7" id="KW-0418">Kinase</keyword>
<dbReference type="SUPFAM" id="SSF82199">
    <property type="entry name" value="SET domain"/>
    <property type="match status" value="1"/>
</dbReference>
<dbReference type="GO" id="GO:0005524">
    <property type="term" value="F:ATP binding"/>
    <property type="evidence" value="ECO:0007669"/>
    <property type="project" value="UniProtKB-KW"/>
</dbReference>
<dbReference type="InterPro" id="IPR040442">
    <property type="entry name" value="Pyrv_kinase-like_dom_sf"/>
</dbReference>
<dbReference type="GO" id="GO:0050242">
    <property type="term" value="F:pyruvate, phosphate dikinase activity"/>
    <property type="evidence" value="ECO:0007669"/>
    <property type="project" value="UniProtKB-EC"/>
</dbReference>
<dbReference type="SUPFAM" id="SSF56059">
    <property type="entry name" value="Glutathione synthetase ATP-binding domain-like"/>
    <property type="match status" value="1"/>
</dbReference>
<comment type="similarity">
    <text evidence="2">Belongs to the PEP-utilizing enzyme family.</text>
</comment>
<evidence type="ECO:0000313" key="14">
    <source>
        <dbReference type="EMBL" id="CAE7263638.1"/>
    </source>
</evidence>
<dbReference type="InterPro" id="IPR008279">
    <property type="entry name" value="PEP-util_enz_mobile_dom"/>
</dbReference>
<dbReference type="Pfam" id="PF00391">
    <property type="entry name" value="PEP-utilizers"/>
    <property type="match status" value="1"/>
</dbReference>
<comment type="cofactor">
    <cofactor evidence="1">
        <name>Mg(2+)</name>
        <dbReference type="ChEBI" id="CHEBI:18420"/>
    </cofactor>
</comment>
<feature type="domain" description="Pyruvate phosphate dikinase AMP/ATP-binding" evidence="12">
    <location>
        <begin position="699"/>
        <end position="751"/>
    </location>
</feature>
<keyword evidence="8" id="KW-0067">ATP-binding</keyword>
<evidence type="ECO:0000256" key="7">
    <source>
        <dbReference type="ARBA" id="ARBA00022777"/>
    </source>
</evidence>
<evidence type="ECO:0000256" key="9">
    <source>
        <dbReference type="ARBA" id="ARBA00022842"/>
    </source>
</evidence>
<dbReference type="Gene3D" id="1.20.80.30">
    <property type="match status" value="1"/>
</dbReference>
<dbReference type="Gene3D" id="3.20.20.60">
    <property type="entry name" value="Phosphoenolpyruvate-binding domains"/>
    <property type="match status" value="1"/>
</dbReference>
<gene>
    <name evidence="14" type="primary">ppdK</name>
    <name evidence="14" type="ORF">SNAT2548_LOCUS13865</name>
</gene>
<feature type="domain" description="Pyruvate phosphate dikinase AMP/ATP-binding" evidence="12">
    <location>
        <begin position="402"/>
        <end position="439"/>
    </location>
</feature>
<evidence type="ECO:0000313" key="15">
    <source>
        <dbReference type="Proteomes" id="UP000604046"/>
    </source>
</evidence>
<keyword evidence="4" id="KW-0808">Transferase</keyword>
<dbReference type="OrthoDB" id="43290at2759"/>
<dbReference type="Gene3D" id="3.50.30.10">
    <property type="entry name" value="Phosphohistidine domain"/>
    <property type="match status" value="2"/>
</dbReference>
<dbReference type="Gene3D" id="3.30.470.20">
    <property type="entry name" value="ATP-grasp fold, B domain"/>
    <property type="match status" value="1"/>
</dbReference>
<dbReference type="InterPro" id="IPR002192">
    <property type="entry name" value="PPDK_AMP/ATP-bd"/>
</dbReference>
<dbReference type="Gene3D" id="2.170.270.10">
    <property type="entry name" value="SET domain"/>
    <property type="match status" value="1"/>
</dbReference>
<dbReference type="GO" id="GO:0016301">
    <property type="term" value="F:kinase activity"/>
    <property type="evidence" value="ECO:0007669"/>
    <property type="project" value="UniProtKB-KW"/>
</dbReference>
<accession>A0A812MHY0</accession>
<dbReference type="InterPro" id="IPR015813">
    <property type="entry name" value="Pyrv/PenolPyrv_kinase-like_dom"/>
</dbReference>
<dbReference type="PANTHER" id="PTHR22931">
    <property type="entry name" value="PHOSPHOENOLPYRUVATE DIKINASE-RELATED"/>
    <property type="match status" value="1"/>
</dbReference>
<dbReference type="InterPro" id="IPR036637">
    <property type="entry name" value="Phosphohistidine_dom_sf"/>
</dbReference>
<evidence type="ECO:0000256" key="3">
    <source>
        <dbReference type="ARBA" id="ARBA00011994"/>
    </source>
</evidence>
<evidence type="ECO:0000256" key="4">
    <source>
        <dbReference type="ARBA" id="ARBA00022679"/>
    </source>
</evidence>
<sequence length="1329" mass="144430">MRRLCQPRLLATVGRASRPFCRPLRCEWSRAFSAPTGGPYQEDRDQARAFVIERGYSPEIADGVLAALVSPGSGIFPGKLLAAVKNLAGRWEVGEDMGLHALAKSVELDQKAQEGKTLIRADDQKGRVLLASEAMGPGEVLLREAPLVRVRLDTSPVREQLEAMEGCWDSPLGYPAIFYWGALATLTAEEVSGTAVPWQGLSQEEQDLALQLFTPHVEASEGTEELCRMLWPHGGGPKVQKLERLLQIWIFNCLSLGGKVRELALPVAVAMCSHSCAPNAFWNFCGKAVELRAGEAIPEGAEILISYLPSGDLCLPTPARRAKLERTRTQKHTVPLPRFGNVVWRPVGLKLSAAADANLPYPPSLTRKVVQNAMAKWVYNFGAGDADGRAEMKNLGSAQYRNLLGGKGANLAEMASIGLPVPPGFTLTTEVCASFYEKNCTYPKELADQVAQSLALVEARTGRKFGDASNPLLVSVRSGARASMPGMMDTVLNLGLNDQTVEALAKQANDRRFAFDSYRRFVQMYSDVVLGMELHNFEKLLERAKQRRGVKNDHELLPEDLERLVKDYKATVQLEMGESFPEDPQKQLWGAIGAVFNSWMNQRAKTYRQLHDIPESWGTAVNVQAMVFGNMGNDCATGVAFTRNPSNGANDFYGEFLVNAQGEDVVAGIRTPQELTIKARKSHGSDLPSLEEVMPGIFKELSTVRKQLEAHYTDMQDIEFTIQQGKLYMLQTRTGKRTAHAALQIAVDMANEGLISKSQALMRLKPDLIDQLLHPTLDPKAKKQVIAKGLPASPGAAVGKVVFTADEAVRRSKDGEKVLLVRIETSPDDIHGLHAAEGVLTTRGGAPVCDLSGSPSPAIPAAALLSMIPPTFKRQGVLRMRARGMTSHAAVVARGMGRPCVAGAGDVRVDYAANKFSVGGVTVQEGQLLTIDGVSGEVILGEVPTVAPQLSGSFGTIMSWADDFRSLQVRANAETPADARQAKSFGAQGIGLVRTEHMFFEGGRIVAMRQMILAADENDRKAALDKLLVMQREDIVELFRIMDGLPVTVRLLDPPLHEFIPHSESEMASVARAAGVPLERVRRRATELKEANPMLGHRGCRLAITYPEICEMQTRAILEAAAEVGRSTSKQPVAEIMVPLVSTLEEFELLKSVIEKTAAAVQKEQGVTLKYHVGTMIELPRACLQAGKLAEQAEFFSFGTNDLTQTTYGLSRDDAGSFLPDYKEKGIVEQDPFVSLDQAGVGELINMAVGRGRTARQGMKMGICGEHGGDPASIEFCNKAGLDYVSCSPFRVPVARLAAAQAALKDKGEKALQASTKATKPRNPAFGPW</sequence>
<dbReference type="InterPro" id="IPR000121">
    <property type="entry name" value="PEP_util_C"/>
</dbReference>
<evidence type="ECO:0000259" key="12">
    <source>
        <dbReference type="Pfam" id="PF01326"/>
    </source>
</evidence>
<dbReference type="PROSITE" id="PS00742">
    <property type="entry name" value="PEP_ENZYMES_2"/>
    <property type="match status" value="1"/>
</dbReference>
<feature type="domain" description="PEP-utilising enzyme C-terminal" evidence="13">
    <location>
        <begin position="951"/>
        <end position="1302"/>
    </location>
</feature>
<evidence type="ECO:0000256" key="6">
    <source>
        <dbReference type="ARBA" id="ARBA00022741"/>
    </source>
</evidence>
<evidence type="ECO:0000256" key="5">
    <source>
        <dbReference type="ARBA" id="ARBA00022723"/>
    </source>
</evidence>
<dbReference type="Pfam" id="PF02896">
    <property type="entry name" value="PEP-utilizers_C"/>
    <property type="match status" value="1"/>
</dbReference>
<evidence type="ECO:0000259" key="11">
    <source>
        <dbReference type="Pfam" id="PF00856"/>
    </source>
</evidence>
<comment type="caution">
    <text evidence="14">The sequence shown here is derived from an EMBL/GenBank/DDBJ whole genome shotgun (WGS) entry which is preliminary data.</text>
</comment>
<dbReference type="NCBIfam" id="NF004531">
    <property type="entry name" value="PRK05878.1"/>
    <property type="match status" value="1"/>
</dbReference>
<keyword evidence="15" id="KW-1185">Reference proteome</keyword>
<evidence type="ECO:0000259" key="13">
    <source>
        <dbReference type="Pfam" id="PF02896"/>
    </source>
</evidence>
<evidence type="ECO:0000256" key="1">
    <source>
        <dbReference type="ARBA" id="ARBA00001946"/>
    </source>
</evidence>
<dbReference type="Gene3D" id="1.10.189.10">
    <property type="entry name" value="Pyruvate Phosphate Dikinase, domain 2"/>
    <property type="match status" value="1"/>
</dbReference>
<dbReference type="InterPro" id="IPR010121">
    <property type="entry name" value="Pyruvate_phosphate_dikinase"/>
</dbReference>
<keyword evidence="6" id="KW-0547">Nucleotide-binding</keyword>